<evidence type="ECO:0000313" key="9">
    <source>
        <dbReference type="Proteomes" id="UP000619265"/>
    </source>
</evidence>
<dbReference type="AlphaFoldDB" id="A0A833XGF2"/>
<dbReference type="FunFam" id="2.60.120.330:FF:000005">
    <property type="entry name" value="1-aminocyclopropane-1-carboxylate oxidase homolog 1"/>
    <property type="match status" value="1"/>
</dbReference>
<dbReference type="PANTHER" id="PTHR10209">
    <property type="entry name" value="OXIDOREDUCTASE, 2OG-FE II OXYGENASE FAMILY PROTEIN"/>
    <property type="match status" value="1"/>
</dbReference>
<name>A0A833XGF2_JUGRE</name>
<evidence type="ECO:0000256" key="1">
    <source>
        <dbReference type="ARBA" id="ARBA00001962"/>
    </source>
</evidence>
<evidence type="ECO:0000259" key="7">
    <source>
        <dbReference type="PROSITE" id="PS51471"/>
    </source>
</evidence>
<comment type="cofactor">
    <cofactor evidence="1">
        <name>Fe cation</name>
        <dbReference type="ChEBI" id="CHEBI:24875"/>
    </cofactor>
</comment>
<keyword evidence="5 6" id="KW-0408">Iron</keyword>
<dbReference type="Pfam" id="PF14226">
    <property type="entry name" value="DIOX_N"/>
    <property type="match status" value="1"/>
</dbReference>
<accession>A0A833XGF2</accession>
<evidence type="ECO:0000256" key="2">
    <source>
        <dbReference type="ARBA" id="ARBA00008056"/>
    </source>
</evidence>
<gene>
    <name evidence="8" type="ORF">F2P56_015942</name>
</gene>
<dbReference type="PROSITE" id="PS51471">
    <property type="entry name" value="FE2OG_OXY"/>
    <property type="match status" value="1"/>
</dbReference>
<comment type="similarity">
    <text evidence="2 6">Belongs to the iron/ascorbate-dependent oxidoreductase family.</text>
</comment>
<dbReference type="SUPFAM" id="SSF51197">
    <property type="entry name" value="Clavaminate synthase-like"/>
    <property type="match status" value="1"/>
</dbReference>
<evidence type="ECO:0000256" key="5">
    <source>
        <dbReference type="ARBA" id="ARBA00023004"/>
    </source>
</evidence>
<protein>
    <recommendedName>
        <fullName evidence="7">Fe2OG dioxygenase domain-containing protein</fullName>
    </recommendedName>
</protein>
<keyword evidence="4 6" id="KW-0560">Oxidoreductase</keyword>
<dbReference type="GO" id="GO:0051213">
    <property type="term" value="F:dioxygenase activity"/>
    <property type="evidence" value="ECO:0007669"/>
    <property type="project" value="UniProtKB-ARBA"/>
</dbReference>
<sequence>MPQRAYVPIVHSIFERKMISPTQLGEALLFIPTSGVNLNTISWSVLPELLDLLPNKRRKTVSAEVAAAPKPDHYDRASELKAFDDTKAGVKGLVDAGVTEIPRIFHLPPDIFDKNLVSDHDNQFSTIPVIDLKGIEKDVTKRKEVVEAVRDASETWGFFQVVNHGIPVGVLEEMKEGVRRFYEQDTEIKKEFYTRDHMKPVVYNTNFDFYSAPTTNWRDTFMCSMAPNPPKSKQLPAPCRDILEEYSKQVMELGISLFDLLSEALGLNPKYLNGIDCAEGLQVLCHYYPACPQPELTLGTTQHADNSFPTVLLQDHIGGLQVVHQDKWTDIPPVPGALVVNVGDLLQLITNDRFKSVEHRVLASLTGLRVSVASFFCTGFQPTGKVYEPIKKLLSKDTPPKYKETTVRDYSVYLQEKGLDGTFVLLHFRI</sequence>
<proteinExistence type="inferred from homology"/>
<dbReference type="InterPro" id="IPR027443">
    <property type="entry name" value="IPNS-like_sf"/>
</dbReference>
<evidence type="ECO:0000256" key="4">
    <source>
        <dbReference type="ARBA" id="ARBA00023002"/>
    </source>
</evidence>
<dbReference type="Proteomes" id="UP000619265">
    <property type="component" value="Unassembled WGS sequence"/>
</dbReference>
<keyword evidence="3 6" id="KW-0479">Metal-binding</keyword>
<dbReference type="InterPro" id="IPR005123">
    <property type="entry name" value="Oxoglu/Fe-dep_dioxygenase_dom"/>
</dbReference>
<dbReference type="GO" id="GO:0046872">
    <property type="term" value="F:metal ion binding"/>
    <property type="evidence" value="ECO:0007669"/>
    <property type="project" value="UniProtKB-KW"/>
</dbReference>
<dbReference type="Gramene" id="Jr07_23650_p1">
    <property type="protein sequence ID" value="cds.Jr07_23650_p1"/>
    <property type="gene ID" value="Jr07_23650"/>
</dbReference>
<dbReference type="InterPro" id="IPR044861">
    <property type="entry name" value="IPNS-like_FE2OG_OXY"/>
</dbReference>
<organism evidence="8 9">
    <name type="scientific">Juglans regia</name>
    <name type="common">English walnut</name>
    <dbReference type="NCBI Taxonomy" id="51240"/>
    <lineage>
        <taxon>Eukaryota</taxon>
        <taxon>Viridiplantae</taxon>
        <taxon>Streptophyta</taxon>
        <taxon>Embryophyta</taxon>
        <taxon>Tracheophyta</taxon>
        <taxon>Spermatophyta</taxon>
        <taxon>Magnoliopsida</taxon>
        <taxon>eudicotyledons</taxon>
        <taxon>Gunneridae</taxon>
        <taxon>Pentapetalae</taxon>
        <taxon>rosids</taxon>
        <taxon>fabids</taxon>
        <taxon>Fagales</taxon>
        <taxon>Juglandaceae</taxon>
        <taxon>Juglans</taxon>
    </lineage>
</organism>
<feature type="domain" description="Fe2OG dioxygenase" evidence="7">
    <location>
        <begin position="277"/>
        <end position="379"/>
    </location>
</feature>
<dbReference type="PANTHER" id="PTHR10209:SF791">
    <property type="entry name" value="1-AMINOCYCLOPROPANE-1-CARBOXYLATE OXIDASE HOMOLOG 1"/>
    <property type="match status" value="1"/>
</dbReference>
<evidence type="ECO:0000256" key="3">
    <source>
        <dbReference type="ARBA" id="ARBA00022723"/>
    </source>
</evidence>
<dbReference type="Pfam" id="PF03171">
    <property type="entry name" value="2OG-FeII_Oxy"/>
    <property type="match status" value="1"/>
</dbReference>
<dbReference type="Gene3D" id="2.60.120.330">
    <property type="entry name" value="B-lactam Antibiotic, Isopenicillin N Synthase, Chain"/>
    <property type="match status" value="1"/>
</dbReference>
<comment type="caution">
    <text evidence="8">The sequence shown here is derived from an EMBL/GenBank/DDBJ whole genome shotgun (WGS) entry which is preliminary data.</text>
</comment>
<evidence type="ECO:0000256" key="6">
    <source>
        <dbReference type="RuleBase" id="RU003682"/>
    </source>
</evidence>
<reference evidence="8" key="2">
    <citation type="submission" date="2020-03" db="EMBL/GenBank/DDBJ databases">
        <title>Walnut 2.0.</title>
        <authorList>
            <person name="Marrano A."/>
            <person name="Britton M."/>
            <person name="Zimin A.V."/>
            <person name="Zaini P.A."/>
            <person name="Workman R."/>
            <person name="Puiu D."/>
            <person name="Bianco L."/>
            <person name="Allen B.J."/>
            <person name="Troggio M."/>
            <person name="Leslie C.A."/>
            <person name="Timp W."/>
            <person name="Dendekar A."/>
            <person name="Salzberg S.L."/>
            <person name="Neale D.B."/>
        </authorList>
    </citation>
    <scope>NUCLEOTIDE SEQUENCE</scope>
    <source>
        <tissue evidence="8">Leaves</tissue>
    </source>
</reference>
<reference evidence="8" key="1">
    <citation type="submission" date="2015-10" db="EMBL/GenBank/DDBJ databases">
        <authorList>
            <person name="Martinez-Garcia P.J."/>
            <person name="Crepeau M.W."/>
            <person name="Puiu D."/>
            <person name="Gonzalez-Ibeas D."/>
            <person name="Whalen J."/>
            <person name="Stevens K."/>
            <person name="Paul R."/>
            <person name="Butterfield T."/>
            <person name="Britton M."/>
            <person name="Reagan R."/>
            <person name="Chakraborty S."/>
            <person name="Walawage S.L."/>
            <person name="Vasquez-Gross H.A."/>
            <person name="Cardeno C."/>
            <person name="Famula R."/>
            <person name="Pratt K."/>
            <person name="Kuruganti S."/>
            <person name="Aradhya M.K."/>
            <person name="Leslie C.A."/>
            <person name="Dandekar A.M."/>
            <person name="Salzberg S.L."/>
            <person name="Wegrzyn J.L."/>
            <person name="Langley C.H."/>
            <person name="Neale D.B."/>
        </authorList>
    </citation>
    <scope>NUCLEOTIDE SEQUENCE</scope>
    <source>
        <tissue evidence="8">Leaves</tissue>
    </source>
</reference>
<dbReference type="EMBL" id="LIHL02000007">
    <property type="protein sequence ID" value="KAF5465983.1"/>
    <property type="molecule type" value="Genomic_DNA"/>
</dbReference>
<evidence type="ECO:0000313" key="8">
    <source>
        <dbReference type="EMBL" id="KAF5465983.1"/>
    </source>
</evidence>
<dbReference type="InterPro" id="IPR026992">
    <property type="entry name" value="DIOX_N"/>
</dbReference>